<evidence type="ECO:0000313" key="3">
    <source>
        <dbReference type="Proteomes" id="UP000607653"/>
    </source>
</evidence>
<dbReference type="EMBL" id="DUZY01000007">
    <property type="protein sequence ID" value="DAD46193.1"/>
    <property type="molecule type" value="Genomic_DNA"/>
</dbReference>
<keyword evidence="1" id="KW-0812">Transmembrane</keyword>
<sequence>MIHLKCFRPLFERTQRHQGYLPFLTVSPNKYLLEKKLIVFFIQQIKIDPTKLDLVRSKIFVIFQKFSKIMPIESVFFFFFVCISLMRLHHQLIFYPMNCGNCRRHLNIKAVTVTTKCWLSIRSSEDTNSNGFSIFGRKNREHASSQSFL</sequence>
<gene>
    <name evidence="2" type="ORF">HUJ06_004423</name>
</gene>
<comment type="caution">
    <text evidence="2">The sequence shown here is derived from an EMBL/GenBank/DDBJ whole genome shotgun (WGS) entry which is preliminary data.</text>
</comment>
<dbReference type="AlphaFoldDB" id="A0A822ZN44"/>
<reference evidence="2 3" key="1">
    <citation type="journal article" date="2020" name="Mol. Biol. Evol.">
        <title>Distinct Expression and Methylation Patterns for Genes with Different Fates following a Single Whole-Genome Duplication in Flowering Plants.</title>
        <authorList>
            <person name="Shi T."/>
            <person name="Rahmani R.S."/>
            <person name="Gugger P.F."/>
            <person name="Wang M."/>
            <person name="Li H."/>
            <person name="Zhang Y."/>
            <person name="Li Z."/>
            <person name="Wang Q."/>
            <person name="Van de Peer Y."/>
            <person name="Marchal K."/>
            <person name="Chen J."/>
        </authorList>
    </citation>
    <scope>NUCLEOTIDE SEQUENCE [LARGE SCALE GENOMIC DNA]</scope>
    <source>
        <tissue evidence="2">Leaf</tissue>
    </source>
</reference>
<protein>
    <submittedName>
        <fullName evidence="2">Uncharacterized protein</fullName>
    </submittedName>
</protein>
<keyword evidence="1" id="KW-0472">Membrane</keyword>
<keyword evidence="1" id="KW-1133">Transmembrane helix</keyword>
<accession>A0A822ZN44</accession>
<name>A0A822ZN44_NELNU</name>
<keyword evidence="3" id="KW-1185">Reference proteome</keyword>
<proteinExistence type="predicted"/>
<dbReference type="Proteomes" id="UP000607653">
    <property type="component" value="Unassembled WGS sequence"/>
</dbReference>
<feature type="transmembrane region" description="Helical" evidence="1">
    <location>
        <begin position="75"/>
        <end position="97"/>
    </location>
</feature>
<evidence type="ECO:0000313" key="2">
    <source>
        <dbReference type="EMBL" id="DAD46193.1"/>
    </source>
</evidence>
<evidence type="ECO:0000256" key="1">
    <source>
        <dbReference type="SAM" id="Phobius"/>
    </source>
</evidence>
<organism evidence="2 3">
    <name type="scientific">Nelumbo nucifera</name>
    <name type="common">Sacred lotus</name>
    <dbReference type="NCBI Taxonomy" id="4432"/>
    <lineage>
        <taxon>Eukaryota</taxon>
        <taxon>Viridiplantae</taxon>
        <taxon>Streptophyta</taxon>
        <taxon>Embryophyta</taxon>
        <taxon>Tracheophyta</taxon>
        <taxon>Spermatophyta</taxon>
        <taxon>Magnoliopsida</taxon>
        <taxon>Proteales</taxon>
        <taxon>Nelumbonaceae</taxon>
        <taxon>Nelumbo</taxon>
    </lineage>
</organism>